<dbReference type="Proteomes" id="UP000031368">
    <property type="component" value="Chromosome"/>
</dbReference>
<dbReference type="KEGG" id="rga:RGR602_CH00917"/>
<accession>A0A0B4X137</accession>
<evidence type="ECO:0000313" key="2">
    <source>
        <dbReference type="Proteomes" id="UP000031368"/>
    </source>
</evidence>
<proteinExistence type="predicted"/>
<dbReference type="HOGENOM" id="CLU_2668493_0_0_5"/>
<keyword evidence="2" id="KW-1185">Reference proteome</keyword>
<gene>
    <name evidence="1" type="ORF">RGR602_CH00917</name>
</gene>
<evidence type="ECO:0000313" key="1">
    <source>
        <dbReference type="EMBL" id="AJD40278.1"/>
    </source>
</evidence>
<protein>
    <submittedName>
        <fullName evidence="1">Uncharacterized protein</fullName>
    </submittedName>
</protein>
<reference evidence="1 2" key="1">
    <citation type="submission" date="2013-11" db="EMBL/GenBank/DDBJ databases">
        <title>Complete genome sequence of Rhizobium gallicum bv. gallicum R602.</title>
        <authorList>
            <person name="Bustos P."/>
            <person name="Santamaria R.I."/>
            <person name="Lozano L."/>
            <person name="Acosta J.L."/>
            <person name="Ormeno-Orrillo E."/>
            <person name="Rogel M.A."/>
            <person name="Romero D."/>
            <person name="Cevallos M.A."/>
            <person name="Martinez-Romero E."/>
            <person name="Gonzalez V."/>
        </authorList>
    </citation>
    <scope>NUCLEOTIDE SEQUENCE [LARGE SCALE GENOMIC DNA]</scope>
    <source>
        <strain evidence="1 2">R602</strain>
    </source>
</reference>
<dbReference type="AlphaFoldDB" id="A0A0B4X137"/>
<name>A0A0B4X137_9HYPH</name>
<sequence length="75" mass="8529">MVRRDFSSGHFPTLFYFGLHCAGYRADRCGHRGESPADQMAATVFDRARFPLPLMPISFGEAAALHYLRLFKDYA</sequence>
<dbReference type="EMBL" id="CP006877">
    <property type="protein sequence ID" value="AJD40278.1"/>
    <property type="molecule type" value="Genomic_DNA"/>
</dbReference>
<organism evidence="1 2">
    <name type="scientific">Rhizobium gallicum bv. gallicum R602sp</name>
    <dbReference type="NCBI Taxonomy" id="1041138"/>
    <lineage>
        <taxon>Bacteria</taxon>
        <taxon>Pseudomonadati</taxon>
        <taxon>Pseudomonadota</taxon>
        <taxon>Alphaproteobacteria</taxon>
        <taxon>Hyphomicrobiales</taxon>
        <taxon>Rhizobiaceae</taxon>
        <taxon>Rhizobium/Agrobacterium group</taxon>
        <taxon>Rhizobium</taxon>
    </lineage>
</organism>